<feature type="compositionally biased region" description="Acidic residues" evidence="1">
    <location>
        <begin position="427"/>
        <end position="438"/>
    </location>
</feature>
<name>A0A545UYP4_9HYPO</name>
<dbReference type="OrthoDB" id="5418627at2759"/>
<feature type="compositionally biased region" description="Polar residues" evidence="1">
    <location>
        <begin position="186"/>
        <end position="200"/>
    </location>
</feature>
<dbReference type="AlphaFoldDB" id="A0A545UYP4"/>
<feature type="compositionally biased region" description="Low complexity" evidence="1">
    <location>
        <begin position="226"/>
        <end position="237"/>
    </location>
</feature>
<feature type="compositionally biased region" description="Acidic residues" evidence="1">
    <location>
        <begin position="453"/>
        <end position="463"/>
    </location>
</feature>
<feature type="region of interest" description="Disordered" evidence="1">
    <location>
        <begin position="164"/>
        <end position="513"/>
    </location>
</feature>
<feature type="compositionally biased region" description="Polar residues" evidence="1">
    <location>
        <begin position="250"/>
        <end position="261"/>
    </location>
</feature>
<feature type="compositionally biased region" description="Low complexity" evidence="1">
    <location>
        <begin position="69"/>
        <end position="84"/>
    </location>
</feature>
<feature type="compositionally biased region" description="Polar residues" evidence="1">
    <location>
        <begin position="370"/>
        <end position="379"/>
    </location>
</feature>
<feature type="compositionally biased region" description="Polar residues" evidence="1">
    <location>
        <begin position="278"/>
        <end position="293"/>
    </location>
</feature>
<evidence type="ECO:0000256" key="1">
    <source>
        <dbReference type="SAM" id="MobiDB-lite"/>
    </source>
</evidence>
<feature type="compositionally biased region" description="Polar residues" evidence="1">
    <location>
        <begin position="98"/>
        <end position="107"/>
    </location>
</feature>
<evidence type="ECO:0000313" key="3">
    <source>
        <dbReference type="Proteomes" id="UP000315783"/>
    </source>
</evidence>
<accession>A0A545UYP4</accession>
<dbReference type="Proteomes" id="UP000315783">
    <property type="component" value="Unassembled WGS sequence"/>
</dbReference>
<sequence length="596" mass="63660">MDADSLHDGLRTKLNHLEAQLEAHRQDLLSEFHQHYYQLTRSASPSAVASIQDKLRATLDDYKVLRPSLPLQPAAPQPAAAPAESPRPPVSDNPEKATGSQTLSLASTPADPGNPGPPGSPRDRDHELQGLFTPSYLPLLAASPIPAVDTPILPAAATKPAGITSQQPSVAASSPSSADTGLLPATETSVGQSTTNNRMGQSADEDRFPGRLTTQPRHGQAESENALADDAISSASSDKGDNKAPRSALRRSSSIYKSPQSPRRVRFEFMGAEVLPTASPQPSESMIPRSSSPMWEGENVTVDSVLGDDVDDPTPPPKKISSSDALRALSREPMEEGTVWTVVNPESDNATTSKMQQLDLVKPLAKRQPAPQQLQQEPSNDAKVISDDSLDVKKTRFPTPLPLSKPPAIASKKLPKNVTPLNNPDGHDDEDDMFQFEDDGGKTTSPRPSPMPTDEDEPSEDENAVPSSTLDKDGSTLRSPTTVAPAAVPAPKLEAPEPSTPTTPRFNIGSVGSYKGRSIMMPVVKDPEVHAKAASIGNFNSFVGGLDGTSGMDPADLSSYRASVMRDGFSGTPRSFTERLMMEDMEAERRDQKSSE</sequence>
<reference evidence="2 3" key="1">
    <citation type="journal article" date="2019" name="Appl. Microbiol. Biotechnol.">
        <title>Genome sequence of Isaria javanica and comparative genome analysis insights into family S53 peptidase evolution in fungal entomopathogens.</title>
        <authorList>
            <person name="Lin R."/>
            <person name="Zhang X."/>
            <person name="Xin B."/>
            <person name="Zou M."/>
            <person name="Gao Y."/>
            <person name="Qin F."/>
            <person name="Hu Q."/>
            <person name="Xie B."/>
            <person name="Cheng X."/>
        </authorList>
    </citation>
    <scope>NUCLEOTIDE SEQUENCE [LARGE SCALE GENOMIC DNA]</scope>
    <source>
        <strain evidence="2 3">IJ1G</strain>
    </source>
</reference>
<evidence type="ECO:0000313" key="2">
    <source>
        <dbReference type="EMBL" id="TQV94563.1"/>
    </source>
</evidence>
<gene>
    <name evidence="2" type="ORF">IF1G_06574</name>
</gene>
<feature type="region of interest" description="Disordered" evidence="1">
    <location>
        <begin position="69"/>
        <end position="128"/>
    </location>
</feature>
<feature type="compositionally biased region" description="Low complexity" evidence="1">
    <location>
        <begin position="480"/>
        <end position="497"/>
    </location>
</feature>
<proteinExistence type="predicted"/>
<protein>
    <submittedName>
        <fullName evidence="2">Uncharacterized protein</fullName>
    </submittedName>
</protein>
<dbReference type="STRING" id="43265.A0A545UYP4"/>
<feature type="compositionally biased region" description="Low complexity" evidence="1">
    <location>
        <begin position="165"/>
        <end position="178"/>
    </location>
</feature>
<feature type="compositionally biased region" description="Basic and acidic residues" evidence="1">
    <location>
        <begin position="384"/>
        <end position="394"/>
    </location>
</feature>
<comment type="caution">
    <text evidence="2">The sequence shown here is derived from an EMBL/GenBank/DDBJ whole genome shotgun (WGS) entry which is preliminary data.</text>
</comment>
<feature type="compositionally biased region" description="Polar residues" evidence="1">
    <location>
        <begin position="344"/>
        <end position="356"/>
    </location>
</feature>
<dbReference type="EMBL" id="SPUK01000009">
    <property type="protein sequence ID" value="TQV94563.1"/>
    <property type="molecule type" value="Genomic_DNA"/>
</dbReference>
<organism evidence="2 3">
    <name type="scientific">Cordyceps javanica</name>
    <dbReference type="NCBI Taxonomy" id="43265"/>
    <lineage>
        <taxon>Eukaryota</taxon>
        <taxon>Fungi</taxon>
        <taxon>Dikarya</taxon>
        <taxon>Ascomycota</taxon>
        <taxon>Pezizomycotina</taxon>
        <taxon>Sordariomycetes</taxon>
        <taxon>Hypocreomycetidae</taxon>
        <taxon>Hypocreales</taxon>
        <taxon>Cordycipitaceae</taxon>
        <taxon>Cordyceps</taxon>
    </lineage>
</organism>
<keyword evidence="3" id="KW-1185">Reference proteome</keyword>